<keyword evidence="3 5" id="KW-1133">Transmembrane helix</keyword>
<feature type="domain" description="Neurotransmitter-gated ion-channel transmembrane" evidence="7">
    <location>
        <begin position="176"/>
        <end position="233"/>
    </location>
</feature>
<gene>
    <name evidence="8" type="ORF">KUTeg_018409</name>
</gene>
<dbReference type="InterPro" id="IPR018000">
    <property type="entry name" value="Neurotransmitter_ion_chnl_CS"/>
</dbReference>
<dbReference type="CDD" id="cd18997">
    <property type="entry name" value="LGIC_ECD_nAChR"/>
    <property type="match status" value="1"/>
</dbReference>
<dbReference type="Gene3D" id="2.70.170.10">
    <property type="entry name" value="Neurotransmitter-gated ion-channel ligand-binding domain"/>
    <property type="match status" value="1"/>
</dbReference>
<dbReference type="PANTHER" id="PTHR18945">
    <property type="entry name" value="NEUROTRANSMITTER GATED ION CHANNEL"/>
    <property type="match status" value="1"/>
</dbReference>
<dbReference type="InterPro" id="IPR038050">
    <property type="entry name" value="Neuro_actylchol_rec"/>
</dbReference>
<evidence type="ECO:0000256" key="3">
    <source>
        <dbReference type="ARBA" id="ARBA00022989"/>
    </source>
</evidence>
<dbReference type="InterPro" id="IPR036719">
    <property type="entry name" value="Neuro-gated_channel_TM_sf"/>
</dbReference>
<dbReference type="Gene3D" id="1.20.58.390">
    <property type="entry name" value="Neurotransmitter-gated ion-channel transmembrane domain"/>
    <property type="match status" value="1"/>
</dbReference>
<dbReference type="InterPro" id="IPR006201">
    <property type="entry name" value="Neur_channel"/>
</dbReference>
<evidence type="ECO:0000259" key="7">
    <source>
        <dbReference type="Pfam" id="PF02932"/>
    </source>
</evidence>
<comment type="subcellular location">
    <subcellularLocation>
        <location evidence="1">Membrane</location>
        <topology evidence="1">Multi-pass membrane protein</topology>
    </subcellularLocation>
</comment>
<name>A0ABQ9ELR8_TEGGR</name>
<feature type="transmembrane region" description="Helical" evidence="5">
    <location>
        <begin position="169"/>
        <end position="190"/>
    </location>
</feature>
<keyword evidence="9" id="KW-1185">Reference proteome</keyword>
<organism evidence="8 9">
    <name type="scientific">Tegillarca granosa</name>
    <name type="common">Malaysian cockle</name>
    <name type="synonym">Anadara granosa</name>
    <dbReference type="NCBI Taxonomy" id="220873"/>
    <lineage>
        <taxon>Eukaryota</taxon>
        <taxon>Metazoa</taxon>
        <taxon>Spiralia</taxon>
        <taxon>Lophotrochozoa</taxon>
        <taxon>Mollusca</taxon>
        <taxon>Bivalvia</taxon>
        <taxon>Autobranchia</taxon>
        <taxon>Pteriomorphia</taxon>
        <taxon>Arcoida</taxon>
        <taxon>Arcoidea</taxon>
        <taxon>Arcidae</taxon>
        <taxon>Tegillarca</taxon>
    </lineage>
</organism>
<evidence type="ECO:0000259" key="6">
    <source>
        <dbReference type="Pfam" id="PF02931"/>
    </source>
</evidence>
<dbReference type="InterPro" id="IPR036734">
    <property type="entry name" value="Neur_chan_lig-bd_sf"/>
</dbReference>
<dbReference type="Pfam" id="PF02931">
    <property type="entry name" value="Neur_chan_LBD"/>
    <property type="match status" value="1"/>
</dbReference>
<evidence type="ECO:0000256" key="2">
    <source>
        <dbReference type="ARBA" id="ARBA00022692"/>
    </source>
</evidence>
<keyword evidence="5" id="KW-0407">Ion channel</keyword>
<dbReference type="Pfam" id="PF02932">
    <property type="entry name" value="Neur_chan_memb"/>
    <property type="match status" value="1"/>
</dbReference>
<sequence>MNLQNFKSKRLFFYISSKWNDCRLKWNASQFQGIDRFIIPYKRVWIPDMTLYDNSAAHSLPGMKDYSVKVSNDGKVQYNFPTVITSLCAINVKFFPFDYQKCGLTFGSWAYPGSDINITSDEPDTESYVRNTEWEVLGIPFERNENFFPSLNESYPTITYYLNLKRKPLFYVMNMLFPCLLITFVATFGFMLPPDSGEKVNLSITVLLSLAVFQLIVLETIPASGDSAPYIGELYIFHAVNGIGWTFLFNDRHCTENPLQREPWSEDASLGKYVGFSKQAI</sequence>
<dbReference type="Proteomes" id="UP001217089">
    <property type="component" value="Unassembled WGS sequence"/>
</dbReference>
<proteinExistence type="inferred from homology"/>
<comment type="similarity">
    <text evidence="5">Belongs to the ligand-gated ion channel (TC 1.A.9) family.</text>
</comment>
<evidence type="ECO:0000313" key="9">
    <source>
        <dbReference type="Proteomes" id="UP001217089"/>
    </source>
</evidence>
<comment type="caution">
    <text evidence="8">The sequence shown here is derived from an EMBL/GenBank/DDBJ whole genome shotgun (WGS) entry which is preliminary data.</text>
</comment>
<keyword evidence="4 5" id="KW-0472">Membrane</keyword>
<dbReference type="PRINTS" id="PR00252">
    <property type="entry name" value="NRIONCHANNEL"/>
</dbReference>
<keyword evidence="5" id="KW-0406">Ion transport</keyword>
<accession>A0ABQ9ELR8</accession>
<reference evidence="8 9" key="1">
    <citation type="submission" date="2022-12" db="EMBL/GenBank/DDBJ databases">
        <title>Chromosome-level genome of Tegillarca granosa.</title>
        <authorList>
            <person name="Kim J."/>
        </authorList>
    </citation>
    <scope>NUCLEOTIDE SEQUENCE [LARGE SCALE GENOMIC DNA]</scope>
    <source>
        <strain evidence="8">Teg-2019</strain>
        <tissue evidence="8">Adductor muscle</tissue>
    </source>
</reference>
<dbReference type="SUPFAM" id="SSF90112">
    <property type="entry name" value="Neurotransmitter-gated ion-channel transmembrane pore"/>
    <property type="match status" value="1"/>
</dbReference>
<evidence type="ECO:0000256" key="5">
    <source>
        <dbReference type="RuleBase" id="RU000687"/>
    </source>
</evidence>
<dbReference type="SUPFAM" id="SSF63712">
    <property type="entry name" value="Nicotinic receptor ligand binding domain-like"/>
    <property type="match status" value="1"/>
</dbReference>
<dbReference type="CDD" id="cd19051">
    <property type="entry name" value="LGIC_TM_cation"/>
    <property type="match status" value="1"/>
</dbReference>
<keyword evidence="5" id="KW-0813">Transport</keyword>
<comment type="caution">
    <text evidence="5">Lacks conserved residue(s) required for the propagation of feature annotation.</text>
</comment>
<protein>
    <submittedName>
        <fullName evidence="8">Uncharacterized protein</fullName>
    </submittedName>
</protein>
<feature type="domain" description="Neurotransmitter-gated ion-channel ligand-binding" evidence="6">
    <location>
        <begin position="13"/>
        <end position="168"/>
    </location>
</feature>
<feature type="transmembrane region" description="Helical" evidence="5">
    <location>
        <begin position="202"/>
        <end position="221"/>
    </location>
</feature>
<dbReference type="EMBL" id="JARBDR010000903">
    <property type="protein sequence ID" value="KAJ8304826.1"/>
    <property type="molecule type" value="Genomic_DNA"/>
</dbReference>
<evidence type="ECO:0000256" key="1">
    <source>
        <dbReference type="ARBA" id="ARBA00004141"/>
    </source>
</evidence>
<dbReference type="InterPro" id="IPR006202">
    <property type="entry name" value="Neur_chan_lig-bd"/>
</dbReference>
<keyword evidence="2 5" id="KW-0812">Transmembrane</keyword>
<dbReference type="PROSITE" id="PS00236">
    <property type="entry name" value="NEUROTR_ION_CHANNEL"/>
    <property type="match status" value="1"/>
</dbReference>
<evidence type="ECO:0000313" key="8">
    <source>
        <dbReference type="EMBL" id="KAJ8304826.1"/>
    </source>
</evidence>
<dbReference type="InterPro" id="IPR006029">
    <property type="entry name" value="Neurotrans-gated_channel_TM"/>
</dbReference>
<evidence type="ECO:0000256" key="4">
    <source>
        <dbReference type="ARBA" id="ARBA00023136"/>
    </source>
</evidence>